<evidence type="ECO:0000256" key="6">
    <source>
        <dbReference type="SAM" id="Phobius"/>
    </source>
</evidence>
<dbReference type="AlphaFoldDB" id="A0A6J7J0D4"/>
<evidence type="ECO:0000259" key="7">
    <source>
        <dbReference type="Pfam" id="PF13396"/>
    </source>
</evidence>
<gene>
    <name evidence="8" type="ORF">UFOPK3773_00578</name>
</gene>
<proteinExistence type="predicted"/>
<evidence type="ECO:0000256" key="5">
    <source>
        <dbReference type="ARBA" id="ARBA00023136"/>
    </source>
</evidence>
<name>A0A6J7J0D4_9ZZZZ</name>
<evidence type="ECO:0000256" key="2">
    <source>
        <dbReference type="ARBA" id="ARBA00022475"/>
    </source>
</evidence>
<sequence length="125" mass="14167">MQLGDFLWTLVVIFFMVCYFMILFSVISDLFRNHDMSGLVKALWIILLFVVPFLSLLVYVIVYHNGMRERSEAAAKQYQKAQQDYVKQLAGTTDPADQIAKAHDLLNSGAISQAEFDSIKTKALA</sequence>
<dbReference type="EMBL" id="CAFBNF010000042">
    <property type="protein sequence ID" value="CAB4936655.1"/>
    <property type="molecule type" value="Genomic_DNA"/>
</dbReference>
<organism evidence="8">
    <name type="scientific">freshwater metagenome</name>
    <dbReference type="NCBI Taxonomy" id="449393"/>
    <lineage>
        <taxon>unclassified sequences</taxon>
        <taxon>metagenomes</taxon>
        <taxon>ecological metagenomes</taxon>
    </lineage>
</organism>
<keyword evidence="2" id="KW-1003">Cell membrane</keyword>
<accession>A0A6J7J0D4</accession>
<evidence type="ECO:0000256" key="1">
    <source>
        <dbReference type="ARBA" id="ARBA00004651"/>
    </source>
</evidence>
<evidence type="ECO:0000256" key="3">
    <source>
        <dbReference type="ARBA" id="ARBA00022692"/>
    </source>
</evidence>
<evidence type="ECO:0000256" key="4">
    <source>
        <dbReference type="ARBA" id="ARBA00022989"/>
    </source>
</evidence>
<comment type="subcellular location">
    <subcellularLocation>
        <location evidence="1">Cell membrane</location>
        <topology evidence="1">Multi-pass membrane protein</topology>
    </subcellularLocation>
</comment>
<evidence type="ECO:0000313" key="8">
    <source>
        <dbReference type="EMBL" id="CAB4936655.1"/>
    </source>
</evidence>
<dbReference type="Pfam" id="PF13396">
    <property type="entry name" value="PLDc_N"/>
    <property type="match status" value="1"/>
</dbReference>
<keyword evidence="3 6" id="KW-0812">Transmembrane</keyword>
<feature type="transmembrane region" description="Helical" evidence="6">
    <location>
        <begin position="6"/>
        <end position="27"/>
    </location>
</feature>
<keyword evidence="4 6" id="KW-1133">Transmembrane helix</keyword>
<keyword evidence="5 6" id="KW-0472">Membrane</keyword>
<feature type="transmembrane region" description="Helical" evidence="6">
    <location>
        <begin position="39"/>
        <end position="62"/>
    </location>
</feature>
<dbReference type="InterPro" id="IPR027379">
    <property type="entry name" value="CLS_N"/>
</dbReference>
<reference evidence="8" key="1">
    <citation type="submission" date="2020-05" db="EMBL/GenBank/DDBJ databases">
        <authorList>
            <person name="Chiriac C."/>
            <person name="Salcher M."/>
            <person name="Ghai R."/>
            <person name="Kavagutti S V."/>
        </authorList>
    </citation>
    <scope>NUCLEOTIDE SEQUENCE</scope>
</reference>
<protein>
    <submittedName>
        <fullName evidence="8">Unannotated protein</fullName>
    </submittedName>
</protein>
<dbReference type="GO" id="GO:0005886">
    <property type="term" value="C:plasma membrane"/>
    <property type="evidence" value="ECO:0007669"/>
    <property type="project" value="UniProtKB-SubCell"/>
</dbReference>
<feature type="domain" description="Cardiolipin synthase N-terminal" evidence="7">
    <location>
        <begin position="21"/>
        <end position="62"/>
    </location>
</feature>